<evidence type="ECO:0000313" key="3">
    <source>
        <dbReference type="Proteomes" id="UP000048984"/>
    </source>
</evidence>
<feature type="transmembrane region" description="Helical" evidence="1">
    <location>
        <begin position="16"/>
        <end position="34"/>
    </location>
</feature>
<gene>
    <name evidence="2" type="ORF">ABB55_05700</name>
</gene>
<feature type="transmembrane region" description="Helical" evidence="1">
    <location>
        <begin position="123"/>
        <end position="141"/>
    </location>
</feature>
<feature type="transmembrane region" description="Helical" evidence="1">
    <location>
        <begin position="72"/>
        <end position="89"/>
    </location>
</feature>
<sequence length="226" mass="23921">MTTIETLRTELSARGVLAKLLGGGALGLLVWELWARVLTKAVLGYPLEPAGLIDAIANHLFGLQVPTLVREALHYGVGIVGYPLAFFVISRVVPRWGLVLDMVVFVTFTGACIGQIVDGTGTPLMFIFYTAVVGLLATRAINRDPAIADAISWGNFTWFNALGLFAPLGGGLSFYLLGEGGELSYMSFVGHVIYGAIAAWLFMRWTVPAGQAAHGRPGAGAALQAG</sequence>
<proteinExistence type="predicted"/>
<dbReference type="Proteomes" id="UP000048984">
    <property type="component" value="Unassembled WGS sequence"/>
</dbReference>
<evidence type="ECO:0000256" key="1">
    <source>
        <dbReference type="SAM" id="Phobius"/>
    </source>
</evidence>
<comment type="caution">
    <text evidence="2">The sequence shown here is derived from an EMBL/GenBank/DDBJ whole genome shotgun (WGS) entry which is preliminary data.</text>
</comment>
<feature type="transmembrane region" description="Helical" evidence="1">
    <location>
        <begin position="153"/>
        <end position="177"/>
    </location>
</feature>
<reference evidence="2 3" key="1">
    <citation type="submission" date="2015-09" db="EMBL/GenBank/DDBJ databases">
        <authorList>
            <person name="Jackson K.R."/>
            <person name="Lunt B.L."/>
            <person name="Fisher J.N.B."/>
            <person name="Gardner A.V."/>
            <person name="Bailey M.E."/>
            <person name="Deus L.M."/>
            <person name="Earl A.S."/>
            <person name="Gibby P.D."/>
            <person name="Hartmann K.A."/>
            <person name="Liu J.E."/>
            <person name="Manci A.M."/>
            <person name="Nielsen D.A."/>
            <person name="Solomon M.B."/>
            <person name="Breakwell D.P."/>
            <person name="Burnett S.H."/>
            <person name="Grose J.H."/>
        </authorList>
    </citation>
    <scope>NUCLEOTIDE SEQUENCE [LARGE SCALE GENOMIC DNA]</scope>
    <source>
        <strain evidence="2 3">16</strain>
    </source>
</reference>
<dbReference type="STRING" id="665126.ABB55_05700"/>
<dbReference type="AlphaFoldDB" id="A0A0P6VYF6"/>
<name>A0A0P6VYF6_9HYPH</name>
<dbReference type="EMBL" id="LJYW01000001">
    <property type="protein sequence ID" value="KPL51786.1"/>
    <property type="molecule type" value="Genomic_DNA"/>
</dbReference>
<accession>A0A0P6VYF6</accession>
<feature type="transmembrane region" description="Helical" evidence="1">
    <location>
        <begin position="183"/>
        <end position="203"/>
    </location>
</feature>
<keyword evidence="1" id="KW-1133">Transmembrane helix</keyword>
<evidence type="ECO:0000313" key="2">
    <source>
        <dbReference type="EMBL" id="KPL51786.1"/>
    </source>
</evidence>
<reference evidence="2 3" key="2">
    <citation type="submission" date="2015-10" db="EMBL/GenBank/DDBJ databases">
        <title>Draft Genome Sequence of Prosthecomicrobium hirschii ATCC 27832.</title>
        <authorList>
            <person name="Daniel J."/>
            <person name="Givan S.A."/>
            <person name="Brun Y.V."/>
            <person name="Brown P.J."/>
        </authorList>
    </citation>
    <scope>NUCLEOTIDE SEQUENCE [LARGE SCALE GENOMIC DNA]</scope>
    <source>
        <strain evidence="2 3">16</strain>
    </source>
</reference>
<keyword evidence="3" id="KW-1185">Reference proteome</keyword>
<dbReference type="RefSeq" id="WP_054357949.1">
    <property type="nucleotide sequence ID" value="NZ_LJYW01000001.1"/>
</dbReference>
<keyword evidence="1" id="KW-0812">Transmembrane</keyword>
<organism evidence="2 3">
    <name type="scientific">Prosthecodimorpha hirschii</name>
    <dbReference type="NCBI Taxonomy" id="665126"/>
    <lineage>
        <taxon>Bacteria</taxon>
        <taxon>Pseudomonadati</taxon>
        <taxon>Pseudomonadota</taxon>
        <taxon>Alphaproteobacteria</taxon>
        <taxon>Hyphomicrobiales</taxon>
        <taxon>Ancalomicrobiaceae</taxon>
        <taxon>Prosthecodimorpha</taxon>
    </lineage>
</organism>
<keyword evidence="1" id="KW-0472">Membrane</keyword>
<protein>
    <submittedName>
        <fullName evidence="2">Uncharacterized protein</fullName>
    </submittedName>
</protein>
<feature type="transmembrane region" description="Helical" evidence="1">
    <location>
        <begin position="96"/>
        <end position="117"/>
    </location>
</feature>